<keyword evidence="2" id="KW-1185">Reference proteome</keyword>
<proteinExistence type="predicted"/>
<dbReference type="InterPro" id="IPR001387">
    <property type="entry name" value="Cro/C1-type_HTH"/>
</dbReference>
<evidence type="ECO:0000313" key="1">
    <source>
        <dbReference type="EMBL" id="MFC1408327.1"/>
    </source>
</evidence>
<protein>
    <submittedName>
        <fullName evidence="1">Helix-turn-helix domain-containing protein</fullName>
    </submittedName>
</protein>
<dbReference type="Gene3D" id="1.10.260.40">
    <property type="entry name" value="lambda repressor-like DNA-binding domains"/>
    <property type="match status" value="1"/>
</dbReference>
<dbReference type="InterPro" id="IPR010982">
    <property type="entry name" value="Lambda_DNA-bd_dom_sf"/>
</dbReference>
<sequence>MTPGQNSQPDLGDRPPGPGSEFADRLNWLFGTIHPLSGPYSNAHVVRVIKGNPEKYGSVSLTEQYLSQLRKGQRTAPSDETKRAVALFFGVPVGWLLGELDPAAARQVENEVQLLALALRDEGVKSIALRSFGLPSDMQNLVLGLLGQMRGQAGLPGEQIPDPLGDGDTEDEG</sequence>
<evidence type="ECO:0000313" key="2">
    <source>
        <dbReference type="Proteomes" id="UP001592582"/>
    </source>
</evidence>
<dbReference type="Proteomes" id="UP001592582">
    <property type="component" value="Unassembled WGS sequence"/>
</dbReference>
<accession>A0ABV6V3N3</accession>
<reference evidence="1 2" key="1">
    <citation type="submission" date="2024-09" db="EMBL/GenBank/DDBJ databases">
        <authorList>
            <person name="Lee S.D."/>
        </authorList>
    </citation>
    <scope>NUCLEOTIDE SEQUENCE [LARGE SCALE GENOMIC DNA]</scope>
    <source>
        <strain evidence="1 2">N1-1</strain>
    </source>
</reference>
<comment type="caution">
    <text evidence="1">The sequence shown here is derived from an EMBL/GenBank/DDBJ whole genome shotgun (WGS) entry which is preliminary data.</text>
</comment>
<gene>
    <name evidence="1" type="ORF">ACEZDG_03415</name>
</gene>
<dbReference type="PROSITE" id="PS50943">
    <property type="entry name" value="HTH_CROC1"/>
    <property type="match status" value="1"/>
</dbReference>
<name>A0ABV6V3N3_9ACTN</name>
<dbReference type="EMBL" id="JBHEZX010000001">
    <property type="protein sequence ID" value="MFC1408327.1"/>
    <property type="molecule type" value="Genomic_DNA"/>
</dbReference>
<organism evidence="1 2">
    <name type="scientific">Streptacidiphilus alkalitolerans</name>
    <dbReference type="NCBI Taxonomy" id="3342712"/>
    <lineage>
        <taxon>Bacteria</taxon>
        <taxon>Bacillati</taxon>
        <taxon>Actinomycetota</taxon>
        <taxon>Actinomycetes</taxon>
        <taxon>Kitasatosporales</taxon>
        <taxon>Streptomycetaceae</taxon>
        <taxon>Streptacidiphilus</taxon>
    </lineage>
</organism>